<evidence type="ECO:0000256" key="1">
    <source>
        <dbReference type="ARBA" id="ARBA00004496"/>
    </source>
</evidence>
<dbReference type="EMBL" id="FMYW01000010">
    <property type="protein sequence ID" value="SDC56226.1"/>
    <property type="molecule type" value="Genomic_DNA"/>
</dbReference>
<sequence>MLTSVPRGTKDILPSEVGAWRYVEGVLRDLCRCFGFKEIRTPVFEHTELFQRGIGDTTDVVEKEMYTFIDRGKRSITLRPENTASAVRAFIEHKMYAEPDPAKLFYIGPMFRYDRPQAGRQRQFHQFGVELLGAPGPNADAEIILLAVQILQKLGLKDLQLKINTVGCPECRPAYRQKLQDYYRPHLEELCEDCRSRFDRNPMRILDCKNEKCHALAAGAPKLAECLDEDCKEHFAKVQELLTASGVDFVIDPTLVRGLDYYTRTAFEIQYTPLGAQSAVLGGGRYDGLVEEVGGPATPGIGFAMGMERVILALESQNLLPASDETIDVFAVAPKPEAAVLAFTTVEKLREAGVCAAYDYQQRSMKAQMKAANRLNAKFVLIFGEDELSRNMVTLRDMTTEDKDNNQREIPIAEIITILKTEVQKNE</sequence>
<dbReference type="InterPro" id="IPR004154">
    <property type="entry name" value="Anticodon-bd"/>
</dbReference>
<dbReference type="Pfam" id="PF03129">
    <property type="entry name" value="HGTP_anticodon"/>
    <property type="match status" value="1"/>
</dbReference>
<protein>
    <recommendedName>
        <fullName evidence="11">Histidine--tRNA ligase</fullName>
        <ecNumber evidence="11">6.1.1.21</ecNumber>
    </recommendedName>
    <alternativeName>
        <fullName evidence="11">Histidyl-tRNA synthetase</fullName>
        <shortName evidence="11">HisRS</shortName>
    </alternativeName>
</protein>
<gene>
    <name evidence="11" type="primary">hisS</name>
    <name evidence="14" type="ORF">SAMN04487864_11018</name>
</gene>
<proteinExistence type="inferred from homology"/>
<evidence type="ECO:0000313" key="15">
    <source>
        <dbReference type="Proteomes" id="UP000198943"/>
    </source>
</evidence>
<dbReference type="CDD" id="cd00773">
    <property type="entry name" value="HisRS-like_core"/>
    <property type="match status" value="1"/>
</dbReference>
<evidence type="ECO:0000256" key="3">
    <source>
        <dbReference type="ARBA" id="ARBA00011738"/>
    </source>
</evidence>
<evidence type="ECO:0000256" key="9">
    <source>
        <dbReference type="ARBA" id="ARBA00023146"/>
    </source>
</evidence>
<evidence type="ECO:0000256" key="4">
    <source>
        <dbReference type="ARBA" id="ARBA00022490"/>
    </source>
</evidence>
<dbReference type="EC" id="6.1.1.21" evidence="11"/>
<comment type="catalytic activity">
    <reaction evidence="10 11">
        <text>tRNA(His) + L-histidine + ATP = L-histidyl-tRNA(His) + AMP + diphosphate + H(+)</text>
        <dbReference type="Rhea" id="RHEA:17313"/>
        <dbReference type="Rhea" id="RHEA-COMP:9665"/>
        <dbReference type="Rhea" id="RHEA-COMP:9689"/>
        <dbReference type="ChEBI" id="CHEBI:15378"/>
        <dbReference type="ChEBI" id="CHEBI:30616"/>
        <dbReference type="ChEBI" id="CHEBI:33019"/>
        <dbReference type="ChEBI" id="CHEBI:57595"/>
        <dbReference type="ChEBI" id="CHEBI:78442"/>
        <dbReference type="ChEBI" id="CHEBI:78527"/>
        <dbReference type="ChEBI" id="CHEBI:456215"/>
        <dbReference type="EC" id="6.1.1.21"/>
    </reaction>
</comment>
<dbReference type="PANTHER" id="PTHR43707">
    <property type="entry name" value="HISTIDYL-TRNA SYNTHETASE"/>
    <property type="match status" value="1"/>
</dbReference>
<feature type="binding site" evidence="12">
    <location>
        <position position="126"/>
    </location>
    <ligand>
        <name>L-histidine</name>
        <dbReference type="ChEBI" id="CHEBI:57595"/>
    </ligand>
</feature>
<dbReference type="AlphaFoldDB" id="A0A1G6MMJ3"/>
<dbReference type="InterPro" id="IPR041715">
    <property type="entry name" value="HisRS-like_core"/>
</dbReference>
<comment type="subunit">
    <text evidence="3 11">Homodimer.</text>
</comment>
<dbReference type="GO" id="GO:0140096">
    <property type="term" value="F:catalytic activity, acting on a protein"/>
    <property type="evidence" value="ECO:0007669"/>
    <property type="project" value="UniProtKB-ARBA"/>
</dbReference>
<evidence type="ECO:0000256" key="6">
    <source>
        <dbReference type="ARBA" id="ARBA00022741"/>
    </source>
</evidence>
<dbReference type="GO" id="GO:0006427">
    <property type="term" value="P:histidyl-tRNA aminoacylation"/>
    <property type="evidence" value="ECO:0007669"/>
    <property type="project" value="UniProtKB-UniRule"/>
</dbReference>
<feature type="domain" description="Aminoacyl-transfer RNA synthetases class-II family profile" evidence="13">
    <location>
        <begin position="1"/>
        <end position="334"/>
    </location>
</feature>
<dbReference type="InterPro" id="IPR033656">
    <property type="entry name" value="HisRS_anticodon"/>
</dbReference>
<organism evidence="14 15">
    <name type="scientific">Succiniclasticum ruminis</name>
    <dbReference type="NCBI Taxonomy" id="40841"/>
    <lineage>
        <taxon>Bacteria</taxon>
        <taxon>Bacillati</taxon>
        <taxon>Bacillota</taxon>
        <taxon>Negativicutes</taxon>
        <taxon>Acidaminococcales</taxon>
        <taxon>Acidaminococcaceae</taxon>
        <taxon>Succiniclasticum</taxon>
    </lineage>
</organism>
<evidence type="ECO:0000256" key="12">
    <source>
        <dbReference type="PIRSR" id="PIRSR001549-1"/>
    </source>
</evidence>
<accession>A0A1G6MMJ3</accession>
<evidence type="ECO:0000313" key="14">
    <source>
        <dbReference type="EMBL" id="SDC56226.1"/>
    </source>
</evidence>
<evidence type="ECO:0000256" key="5">
    <source>
        <dbReference type="ARBA" id="ARBA00022598"/>
    </source>
</evidence>
<dbReference type="Gene3D" id="3.40.50.800">
    <property type="entry name" value="Anticodon-binding domain"/>
    <property type="match status" value="1"/>
</dbReference>
<dbReference type="PIRSF" id="PIRSF001549">
    <property type="entry name" value="His-tRNA_synth"/>
    <property type="match status" value="1"/>
</dbReference>
<keyword evidence="5 11" id="KW-0436">Ligase</keyword>
<dbReference type="Gene3D" id="3.30.930.10">
    <property type="entry name" value="Bira Bifunctional Protein, Domain 2"/>
    <property type="match status" value="1"/>
</dbReference>
<keyword evidence="6 11" id="KW-0547">Nucleotide-binding</keyword>
<dbReference type="InterPro" id="IPR015807">
    <property type="entry name" value="His-tRNA-ligase"/>
</dbReference>
<evidence type="ECO:0000259" key="13">
    <source>
        <dbReference type="PROSITE" id="PS50862"/>
    </source>
</evidence>
<feature type="binding site" evidence="12">
    <location>
        <position position="112"/>
    </location>
    <ligand>
        <name>L-histidine</name>
        <dbReference type="ChEBI" id="CHEBI:57595"/>
    </ligand>
</feature>
<comment type="similarity">
    <text evidence="2 11">Belongs to the class-II aminoacyl-tRNA synthetase family.</text>
</comment>
<feature type="binding site" evidence="12">
    <location>
        <position position="257"/>
    </location>
    <ligand>
        <name>L-histidine</name>
        <dbReference type="ChEBI" id="CHEBI:57595"/>
    </ligand>
</feature>
<keyword evidence="8 11" id="KW-0648">Protein biosynthesis</keyword>
<dbReference type="PANTHER" id="PTHR43707:SF1">
    <property type="entry name" value="HISTIDINE--TRNA LIGASE, MITOCHONDRIAL-RELATED"/>
    <property type="match status" value="1"/>
</dbReference>
<dbReference type="HAMAP" id="MF_00127">
    <property type="entry name" value="His_tRNA_synth"/>
    <property type="match status" value="1"/>
</dbReference>
<dbReference type="GO" id="GO:0005524">
    <property type="term" value="F:ATP binding"/>
    <property type="evidence" value="ECO:0007669"/>
    <property type="project" value="UniProtKB-UniRule"/>
</dbReference>
<dbReference type="FunFam" id="3.30.930.10:FF:000005">
    <property type="entry name" value="Histidine--tRNA ligase"/>
    <property type="match status" value="1"/>
</dbReference>
<reference evidence="15" key="1">
    <citation type="submission" date="2016-10" db="EMBL/GenBank/DDBJ databases">
        <authorList>
            <person name="Varghese N."/>
            <person name="Submissions S."/>
        </authorList>
    </citation>
    <scope>NUCLEOTIDE SEQUENCE [LARGE SCALE GENOMIC DNA]</scope>
    <source>
        <strain evidence="15">DSM 11005</strain>
    </source>
</reference>
<keyword evidence="9 11" id="KW-0030">Aminoacyl-tRNA synthetase</keyword>
<keyword evidence="4 11" id="KW-0963">Cytoplasm</keyword>
<dbReference type="Proteomes" id="UP000198943">
    <property type="component" value="Unassembled WGS sequence"/>
</dbReference>
<dbReference type="SUPFAM" id="SSF52954">
    <property type="entry name" value="Class II aaRS ABD-related"/>
    <property type="match status" value="1"/>
</dbReference>
<dbReference type="Pfam" id="PF13393">
    <property type="entry name" value="tRNA-synt_His"/>
    <property type="match status" value="1"/>
</dbReference>
<evidence type="ECO:0000256" key="10">
    <source>
        <dbReference type="ARBA" id="ARBA00047639"/>
    </source>
</evidence>
<dbReference type="PROSITE" id="PS50862">
    <property type="entry name" value="AA_TRNA_LIGASE_II"/>
    <property type="match status" value="1"/>
</dbReference>
<dbReference type="InterPro" id="IPR036621">
    <property type="entry name" value="Anticodon-bd_dom_sf"/>
</dbReference>
<dbReference type="InterPro" id="IPR006195">
    <property type="entry name" value="aa-tRNA-synth_II"/>
</dbReference>
<dbReference type="NCBIfam" id="TIGR00442">
    <property type="entry name" value="hisS"/>
    <property type="match status" value="1"/>
</dbReference>
<keyword evidence="15" id="KW-1185">Reference proteome</keyword>
<dbReference type="RefSeq" id="WP_093730613.1">
    <property type="nucleotide sequence ID" value="NZ_FMYW01000010.1"/>
</dbReference>
<dbReference type="InterPro" id="IPR045864">
    <property type="entry name" value="aa-tRNA-synth_II/BPL/LPL"/>
</dbReference>
<name>A0A1G6MMJ3_9FIRM</name>
<feature type="binding site" evidence="12">
    <location>
        <begin position="81"/>
        <end position="83"/>
    </location>
    <ligand>
        <name>L-histidine</name>
        <dbReference type="ChEBI" id="CHEBI:57595"/>
    </ligand>
</feature>
<feature type="binding site" evidence="12">
    <location>
        <position position="130"/>
    </location>
    <ligand>
        <name>L-histidine</name>
        <dbReference type="ChEBI" id="CHEBI:57595"/>
    </ligand>
</feature>
<evidence type="ECO:0000256" key="11">
    <source>
        <dbReference type="HAMAP-Rule" id="MF_00127"/>
    </source>
</evidence>
<dbReference type="OrthoDB" id="9800814at2"/>
<evidence type="ECO:0000256" key="7">
    <source>
        <dbReference type="ARBA" id="ARBA00022840"/>
    </source>
</evidence>
<dbReference type="GO" id="GO:0005737">
    <property type="term" value="C:cytoplasm"/>
    <property type="evidence" value="ECO:0007669"/>
    <property type="project" value="UniProtKB-SubCell"/>
</dbReference>
<keyword evidence="7 11" id="KW-0067">ATP-binding</keyword>
<dbReference type="CDD" id="cd00859">
    <property type="entry name" value="HisRS_anticodon"/>
    <property type="match status" value="1"/>
</dbReference>
<dbReference type="GO" id="GO:0016740">
    <property type="term" value="F:transferase activity"/>
    <property type="evidence" value="ECO:0007669"/>
    <property type="project" value="UniProtKB-ARBA"/>
</dbReference>
<evidence type="ECO:0000256" key="2">
    <source>
        <dbReference type="ARBA" id="ARBA00008226"/>
    </source>
</evidence>
<dbReference type="SUPFAM" id="SSF55681">
    <property type="entry name" value="Class II aaRS and biotin synthetases"/>
    <property type="match status" value="1"/>
</dbReference>
<evidence type="ECO:0000256" key="8">
    <source>
        <dbReference type="ARBA" id="ARBA00022917"/>
    </source>
</evidence>
<dbReference type="InterPro" id="IPR004516">
    <property type="entry name" value="HisRS/HisZ"/>
</dbReference>
<comment type="subcellular location">
    <subcellularLocation>
        <location evidence="1 11">Cytoplasm</location>
    </subcellularLocation>
</comment>
<feature type="binding site" evidence="12">
    <location>
        <begin position="261"/>
        <end position="262"/>
    </location>
    <ligand>
        <name>L-histidine</name>
        <dbReference type="ChEBI" id="CHEBI:57595"/>
    </ligand>
</feature>
<dbReference type="GO" id="GO:0004821">
    <property type="term" value="F:histidine-tRNA ligase activity"/>
    <property type="evidence" value="ECO:0007669"/>
    <property type="project" value="UniProtKB-UniRule"/>
</dbReference>